<dbReference type="PANTHER" id="PTHR43233:SF1">
    <property type="entry name" value="FAMILY N-ACETYLTRANSFERASE, PUTATIVE (AFU_ORTHOLOGUE AFUA_6G03350)-RELATED"/>
    <property type="match status" value="1"/>
</dbReference>
<comment type="caution">
    <text evidence="2">The sequence shown here is derived from an EMBL/GenBank/DDBJ whole genome shotgun (WGS) entry which is preliminary data.</text>
</comment>
<dbReference type="Pfam" id="PF13508">
    <property type="entry name" value="Acetyltransf_7"/>
    <property type="match status" value="1"/>
</dbReference>
<sequence>MQNQYVISTDKSLLNVTAIHDFLSNRSYWAKGRSRATVQTAIDHSLCFGLYLNGEQLAFTRVVTDCAVFAYLMDVVVFEPYRGQGLGKLLLAEVLAHPQLQSVNWLLRTLDAQSLYEHFGFKPAPTDMAYMSKAALA</sequence>
<keyword evidence="2" id="KW-0012">Acyltransferase</keyword>
<dbReference type="PANTHER" id="PTHR43233">
    <property type="entry name" value="FAMILY N-ACETYLTRANSFERASE, PUTATIVE (AFU_ORTHOLOGUE AFUA_6G03350)-RELATED"/>
    <property type="match status" value="1"/>
</dbReference>
<name>A0ABV7CJM5_9GAMM</name>
<evidence type="ECO:0000259" key="1">
    <source>
        <dbReference type="PROSITE" id="PS51186"/>
    </source>
</evidence>
<dbReference type="CDD" id="cd04301">
    <property type="entry name" value="NAT_SF"/>
    <property type="match status" value="1"/>
</dbReference>
<accession>A0ABV7CJM5</accession>
<dbReference type="Proteomes" id="UP001595453">
    <property type="component" value="Unassembled WGS sequence"/>
</dbReference>
<evidence type="ECO:0000313" key="3">
    <source>
        <dbReference type="Proteomes" id="UP001595453"/>
    </source>
</evidence>
<dbReference type="InterPro" id="IPR000182">
    <property type="entry name" value="GNAT_dom"/>
</dbReference>
<keyword evidence="2" id="KW-0808">Transferase</keyword>
<proteinExistence type="predicted"/>
<organism evidence="2 3">
    <name type="scientific">Pseudoalteromonas fenneropenaei</name>
    <dbReference type="NCBI Taxonomy" id="1737459"/>
    <lineage>
        <taxon>Bacteria</taxon>
        <taxon>Pseudomonadati</taxon>
        <taxon>Pseudomonadota</taxon>
        <taxon>Gammaproteobacteria</taxon>
        <taxon>Alteromonadales</taxon>
        <taxon>Pseudoalteromonadaceae</taxon>
        <taxon>Pseudoalteromonas</taxon>
    </lineage>
</organism>
<dbReference type="GO" id="GO:0016746">
    <property type="term" value="F:acyltransferase activity"/>
    <property type="evidence" value="ECO:0007669"/>
    <property type="project" value="UniProtKB-KW"/>
</dbReference>
<feature type="domain" description="N-acetyltransferase" evidence="1">
    <location>
        <begin position="9"/>
        <end position="137"/>
    </location>
</feature>
<dbReference type="PROSITE" id="PS51186">
    <property type="entry name" value="GNAT"/>
    <property type="match status" value="1"/>
</dbReference>
<dbReference type="Gene3D" id="3.40.630.30">
    <property type="match status" value="1"/>
</dbReference>
<gene>
    <name evidence="2" type="ORF">ACFOEE_10040</name>
</gene>
<dbReference type="RefSeq" id="WP_377123770.1">
    <property type="nucleotide sequence ID" value="NZ_JBHRSD010000015.1"/>
</dbReference>
<dbReference type="InterPro" id="IPR053144">
    <property type="entry name" value="Acetyltransferase_Butenolide"/>
</dbReference>
<protein>
    <submittedName>
        <fullName evidence="2">GNAT family N-acetyltransferase</fullName>
        <ecNumber evidence="2">2.3.-.-</ecNumber>
    </submittedName>
</protein>
<reference evidence="3" key="1">
    <citation type="journal article" date="2019" name="Int. J. Syst. Evol. Microbiol.">
        <title>The Global Catalogue of Microorganisms (GCM) 10K type strain sequencing project: providing services to taxonomists for standard genome sequencing and annotation.</title>
        <authorList>
            <consortium name="The Broad Institute Genomics Platform"/>
            <consortium name="The Broad Institute Genome Sequencing Center for Infectious Disease"/>
            <person name="Wu L."/>
            <person name="Ma J."/>
        </authorList>
    </citation>
    <scope>NUCLEOTIDE SEQUENCE [LARGE SCALE GENOMIC DNA]</scope>
    <source>
        <strain evidence="3">KCTC 42730</strain>
    </source>
</reference>
<evidence type="ECO:0000313" key="2">
    <source>
        <dbReference type="EMBL" id="MFC3032859.1"/>
    </source>
</evidence>
<dbReference type="SUPFAM" id="SSF55729">
    <property type="entry name" value="Acyl-CoA N-acyltransferases (Nat)"/>
    <property type="match status" value="1"/>
</dbReference>
<dbReference type="EMBL" id="JBHRSD010000015">
    <property type="protein sequence ID" value="MFC3032859.1"/>
    <property type="molecule type" value="Genomic_DNA"/>
</dbReference>
<keyword evidence="3" id="KW-1185">Reference proteome</keyword>
<dbReference type="InterPro" id="IPR016181">
    <property type="entry name" value="Acyl_CoA_acyltransferase"/>
</dbReference>
<dbReference type="EC" id="2.3.-.-" evidence="2"/>